<sequence>MINNADKKDNGKSYLEYANKFVDEYEKLFNDNNNVKAIHIINYYVQCQMIILFLERLLLILKCEINYPDLTTKKKTQITSSPNVSQMDTSSPGTSTSRSGIEVSSSETEPSDSDSVSPSSSILNKLILIPIIFVATLISLGIAYKVNNKSIKKYIQHRVILFVIWISETNPKTTFKRKDKKIKKKTDH</sequence>
<evidence type="ECO:0000256" key="1">
    <source>
        <dbReference type="SAM" id="MobiDB-lite"/>
    </source>
</evidence>
<dbReference type="InterPro" id="IPR006477">
    <property type="entry name" value="Yir_bir_cir"/>
</dbReference>
<evidence type="ECO:0000313" key="4">
    <source>
        <dbReference type="Proteomes" id="UP000008553"/>
    </source>
</evidence>
<feature type="region of interest" description="Disordered" evidence="1">
    <location>
        <begin position="78"/>
        <end position="118"/>
    </location>
</feature>
<dbReference type="AlphaFoldDB" id="Q7RQW1"/>
<dbReference type="Proteomes" id="UP000008553">
    <property type="component" value="Unassembled WGS sequence"/>
</dbReference>
<keyword evidence="4" id="KW-1185">Reference proteome</keyword>
<feature type="transmembrane region" description="Helical" evidence="2">
    <location>
        <begin position="126"/>
        <end position="144"/>
    </location>
</feature>
<name>Q7RQW1_PLAYO</name>
<protein>
    <submittedName>
        <fullName evidence="3">Bir1 protein</fullName>
    </submittedName>
</protein>
<dbReference type="PaxDb" id="73239-Q7RQW1"/>
<proteinExistence type="predicted"/>
<gene>
    <name evidence="3" type="ORF">PY00979</name>
</gene>
<dbReference type="InParanoid" id="Q7RQW1"/>
<accession>Q7RQW1</accession>
<reference evidence="3 4" key="1">
    <citation type="journal article" date="2002" name="Nature">
        <title>Genome sequence and comparative analysis of the model rodent malaria parasite Plasmodium yoelii yoelii.</title>
        <authorList>
            <person name="Carlton J.M."/>
            <person name="Angiuoli S.V."/>
            <person name="Suh B.B."/>
            <person name="Kooij T.W."/>
            <person name="Pertea M."/>
            <person name="Silva J.C."/>
            <person name="Ermolaeva M.D."/>
            <person name="Allen J.E."/>
            <person name="Selengut J.D."/>
            <person name="Koo H.L."/>
            <person name="Peterson J.D."/>
            <person name="Pop M."/>
            <person name="Kosack D.S."/>
            <person name="Shumway M.F."/>
            <person name="Bidwell S.L."/>
            <person name="Shallom S.J."/>
            <person name="van Aken S.E."/>
            <person name="Riedmuller S.B."/>
            <person name="Feldblyum T.V."/>
            <person name="Cho J.K."/>
            <person name="Quackenbush J."/>
            <person name="Sedegah M."/>
            <person name="Shoaibi A."/>
            <person name="Cummings L.M."/>
            <person name="Florens L."/>
            <person name="Yates J.R."/>
            <person name="Raine J.D."/>
            <person name="Sinden R.E."/>
            <person name="Harris M.A."/>
            <person name="Cunningham D.A."/>
            <person name="Preiser P.R."/>
            <person name="Bergman L.W."/>
            <person name="Vaidya A.B."/>
            <person name="van Lin L.H."/>
            <person name="Janse C.J."/>
            <person name="Waters A.P."/>
            <person name="Smith H.O."/>
            <person name="White O.R."/>
            <person name="Salzberg S.L."/>
            <person name="Venter J.C."/>
            <person name="Fraser C.M."/>
            <person name="Hoffman S.L."/>
            <person name="Gardner M.J."/>
            <person name="Carucci D.J."/>
        </authorList>
    </citation>
    <scope>NUCLEOTIDE SEQUENCE [LARGE SCALE GENOMIC DNA]</scope>
    <source>
        <strain evidence="3 4">17XNL</strain>
    </source>
</reference>
<organism evidence="3 4">
    <name type="scientific">Plasmodium yoelii yoelii</name>
    <dbReference type="NCBI Taxonomy" id="73239"/>
    <lineage>
        <taxon>Eukaryota</taxon>
        <taxon>Sar</taxon>
        <taxon>Alveolata</taxon>
        <taxon>Apicomplexa</taxon>
        <taxon>Aconoidasida</taxon>
        <taxon>Haemosporida</taxon>
        <taxon>Plasmodiidae</taxon>
        <taxon>Plasmodium</taxon>
        <taxon>Plasmodium (Vinckeia)</taxon>
    </lineage>
</organism>
<dbReference type="EMBL" id="AABL01000263">
    <property type="protein sequence ID" value="EAA19681.1"/>
    <property type="molecule type" value="Genomic_DNA"/>
</dbReference>
<keyword evidence="2" id="KW-1133">Transmembrane helix</keyword>
<dbReference type="Pfam" id="PF06022">
    <property type="entry name" value="Cir_Bir_Yir"/>
    <property type="match status" value="1"/>
</dbReference>
<comment type="caution">
    <text evidence="3">The sequence shown here is derived from an EMBL/GenBank/DDBJ whole genome shotgun (WGS) entry which is preliminary data.</text>
</comment>
<evidence type="ECO:0000256" key="2">
    <source>
        <dbReference type="SAM" id="Phobius"/>
    </source>
</evidence>
<evidence type="ECO:0000313" key="3">
    <source>
        <dbReference type="EMBL" id="EAA19681.1"/>
    </source>
</evidence>
<feature type="compositionally biased region" description="Polar residues" evidence="1">
    <location>
        <begin position="78"/>
        <end position="88"/>
    </location>
</feature>
<keyword evidence="2" id="KW-0472">Membrane</keyword>
<feature type="compositionally biased region" description="Low complexity" evidence="1">
    <location>
        <begin position="89"/>
        <end position="118"/>
    </location>
</feature>
<keyword evidence="2" id="KW-0812">Transmembrane</keyword>